<keyword evidence="6 8" id="KW-0472">Membrane</keyword>
<accession>A0A2U9CRU8</accession>
<keyword evidence="5 8" id="KW-1133">Transmembrane helix</keyword>
<comment type="similarity">
    <text evidence="2 8">Belongs to the PMP-22/EMP/MP20 family.</text>
</comment>
<evidence type="ECO:0000313" key="9">
    <source>
        <dbReference type="EMBL" id="AWP18539.1"/>
    </source>
</evidence>
<dbReference type="InterPro" id="IPR004032">
    <property type="entry name" value="PMP22_EMP_MP20"/>
</dbReference>
<evidence type="ECO:0000256" key="3">
    <source>
        <dbReference type="ARBA" id="ARBA00013553"/>
    </source>
</evidence>
<evidence type="ECO:0000256" key="1">
    <source>
        <dbReference type="ARBA" id="ARBA00004141"/>
    </source>
</evidence>
<dbReference type="GO" id="GO:0005886">
    <property type="term" value="C:plasma membrane"/>
    <property type="evidence" value="ECO:0007669"/>
    <property type="project" value="TreeGrafter"/>
</dbReference>
<proteinExistence type="inferred from homology"/>
<dbReference type="Gene3D" id="1.20.140.150">
    <property type="match status" value="1"/>
</dbReference>
<organism evidence="9 10">
    <name type="scientific">Scophthalmus maximus</name>
    <name type="common">Turbot</name>
    <name type="synonym">Psetta maxima</name>
    <dbReference type="NCBI Taxonomy" id="52904"/>
    <lineage>
        <taxon>Eukaryota</taxon>
        <taxon>Metazoa</taxon>
        <taxon>Chordata</taxon>
        <taxon>Craniata</taxon>
        <taxon>Vertebrata</taxon>
        <taxon>Euteleostomi</taxon>
        <taxon>Actinopterygii</taxon>
        <taxon>Neopterygii</taxon>
        <taxon>Teleostei</taxon>
        <taxon>Neoteleostei</taxon>
        <taxon>Acanthomorphata</taxon>
        <taxon>Carangaria</taxon>
        <taxon>Pleuronectiformes</taxon>
        <taxon>Pleuronectoidei</taxon>
        <taxon>Scophthalmidae</taxon>
        <taxon>Scophthalmus</taxon>
    </lineage>
</organism>
<dbReference type="AlphaFoldDB" id="A0A2U9CRU8"/>
<evidence type="ECO:0000256" key="7">
    <source>
        <dbReference type="ARBA" id="ARBA00023180"/>
    </source>
</evidence>
<sequence length="270" mass="30494">MILTRQGRKRGRVSLRPETCGQTGRVARTNFQFFSFALDAATDIRNQAQPAICVRGITAEFDTRENLPTSADKPDIGSEDSEFESILPRVQEELHLQRQTADSQHTVTMLILLAAIFALHILGVILLLVATIDNAWWMTDTISTDVWARWILENGKWNYTDLPTGSHYPQDYLQAVQASSVLACIFSILGIFVFVAQLFTLDKGKRFTISGIFQLLACLCIMIAASIYTDRFHIDEKDGWYGHCFILAWIAFALTFISSIVYFVLRKKTA</sequence>
<dbReference type="PANTHER" id="PTHR10671">
    <property type="entry name" value="EPITHELIAL MEMBRANE PROTEIN-RELATED"/>
    <property type="match status" value="1"/>
</dbReference>
<keyword evidence="10" id="KW-1185">Reference proteome</keyword>
<name>A0A2U9CRU8_SCOMX</name>
<evidence type="ECO:0000256" key="5">
    <source>
        <dbReference type="ARBA" id="ARBA00022989"/>
    </source>
</evidence>
<feature type="transmembrane region" description="Helical" evidence="8">
    <location>
        <begin position="240"/>
        <end position="265"/>
    </location>
</feature>
<feature type="transmembrane region" description="Helical" evidence="8">
    <location>
        <begin position="207"/>
        <end position="228"/>
    </location>
</feature>
<dbReference type="InterPro" id="IPR004031">
    <property type="entry name" value="PMP22/EMP/MP20/Claudin"/>
</dbReference>
<gene>
    <name evidence="9" type="ORF">SMAX5B_006604</name>
</gene>
<evidence type="ECO:0000256" key="8">
    <source>
        <dbReference type="RuleBase" id="RU363088"/>
    </source>
</evidence>
<evidence type="ECO:0000313" key="10">
    <source>
        <dbReference type="Proteomes" id="UP000246464"/>
    </source>
</evidence>
<evidence type="ECO:0000256" key="2">
    <source>
        <dbReference type="ARBA" id="ARBA00006864"/>
    </source>
</evidence>
<dbReference type="FunFam" id="1.20.140.150:FF:000026">
    <property type="entry name" value="Epithelial membrane protein 1"/>
    <property type="match status" value="1"/>
</dbReference>
<dbReference type="PANTHER" id="PTHR10671:SF85">
    <property type="entry name" value="EPITHELIAL MEMBRANE PROTEIN 1"/>
    <property type="match status" value="1"/>
</dbReference>
<keyword evidence="7" id="KW-0325">Glycoprotein</keyword>
<dbReference type="Proteomes" id="UP000246464">
    <property type="component" value="Chromosome 19"/>
</dbReference>
<dbReference type="EMBL" id="CP026261">
    <property type="protein sequence ID" value="AWP18539.1"/>
    <property type="molecule type" value="Genomic_DNA"/>
</dbReference>
<evidence type="ECO:0000256" key="6">
    <source>
        <dbReference type="ARBA" id="ARBA00023136"/>
    </source>
</evidence>
<keyword evidence="4 8" id="KW-0812">Transmembrane</keyword>
<dbReference type="PRINTS" id="PR01453">
    <property type="entry name" value="EPMEMFAMILY"/>
</dbReference>
<dbReference type="Pfam" id="PF00822">
    <property type="entry name" value="PMP22_Claudin"/>
    <property type="match status" value="1"/>
</dbReference>
<feature type="transmembrane region" description="Helical" evidence="8">
    <location>
        <begin position="107"/>
        <end position="130"/>
    </location>
</feature>
<dbReference type="InterPro" id="IPR050579">
    <property type="entry name" value="PMP-22/EMP/MP20-like"/>
</dbReference>
<feature type="transmembrane region" description="Helical" evidence="8">
    <location>
        <begin position="172"/>
        <end position="195"/>
    </location>
</feature>
<reference evidence="9 10" key="1">
    <citation type="submission" date="2017-12" db="EMBL/GenBank/DDBJ databases">
        <title>Integrating genomic resources of turbot (Scophthalmus maximus) in depth evaluation of genetic and physical mapping variation across individuals.</title>
        <authorList>
            <person name="Martinez P."/>
        </authorList>
    </citation>
    <scope>NUCLEOTIDE SEQUENCE [LARGE SCALE GENOMIC DNA]</scope>
</reference>
<evidence type="ECO:0000256" key="4">
    <source>
        <dbReference type="ARBA" id="ARBA00022692"/>
    </source>
</evidence>
<comment type="subcellular location">
    <subcellularLocation>
        <location evidence="1 8">Membrane</location>
        <topology evidence="1 8">Multi-pass membrane protein</topology>
    </subcellularLocation>
</comment>
<protein>
    <recommendedName>
        <fullName evidence="3">Epithelial membrane protein 1</fullName>
    </recommendedName>
</protein>